<gene>
    <name evidence="1" type="ORF">H9N25_13695</name>
</gene>
<sequence>MISTKNLSLLPDRTSLENICKAISVLDAIICQEWQYRYYSFYSNWGPDEQCLQMRNGSGEEIHILFLPNGCAINGTALDYKQQDKTKLTANLPAIFNEFVFGEPVASLGTTFCIWTTEPKNWQVGQLENIEDHSGEMLSIFDGDPQTYVDWATDYFEGSYKASGIPLETASKIYSGQTLTKEMVLSIVEELEDWEQLETDLKEISYPYNFK</sequence>
<evidence type="ECO:0000313" key="1">
    <source>
        <dbReference type="EMBL" id="QNR83030.1"/>
    </source>
</evidence>
<proteinExistence type="predicted"/>
<reference evidence="1 2" key="1">
    <citation type="submission" date="2020-09" db="EMBL/GenBank/DDBJ databases">
        <title>Pedobacter sp. SW-16 isolated from soil near Yeocheon.</title>
        <authorList>
            <person name="Im H.S."/>
            <person name="Joung Y."/>
            <person name="Lee S.-S."/>
        </authorList>
    </citation>
    <scope>NUCLEOTIDE SEQUENCE [LARGE SCALE GENOMIC DNA]</scope>
    <source>
        <strain evidence="1 2">SW-16</strain>
    </source>
</reference>
<dbReference type="RefSeq" id="WP_190326268.1">
    <property type="nucleotide sequence ID" value="NZ_CP061171.1"/>
</dbReference>
<protein>
    <recommendedName>
        <fullName evidence="3">SUKH-4 immunity protein</fullName>
    </recommendedName>
</protein>
<name>A0ABX6TF70_9SPHI</name>
<accession>A0ABX6TF70</accession>
<keyword evidence="2" id="KW-1185">Reference proteome</keyword>
<evidence type="ECO:0008006" key="3">
    <source>
        <dbReference type="Google" id="ProtNLM"/>
    </source>
</evidence>
<organism evidence="1 2">
    <name type="scientific">Pedobacter riviphilus</name>
    <dbReference type="NCBI Taxonomy" id="2766984"/>
    <lineage>
        <taxon>Bacteria</taxon>
        <taxon>Pseudomonadati</taxon>
        <taxon>Bacteroidota</taxon>
        <taxon>Sphingobacteriia</taxon>
        <taxon>Sphingobacteriales</taxon>
        <taxon>Sphingobacteriaceae</taxon>
        <taxon>Pedobacter</taxon>
    </lineage>
</organism>
<dbReference type="Proteomes" id="UP000516439">
    <property type="component" value="Chromosome"/>
</dbReference>
<evidence type="ECO:0000313" key="2">
    <source>
        <dbReference type="Proteomes" id="UP000516439"/>
    </source>
</evidence>
<dbReference type="EMBL" id="CP061171">
    <property type="protein sequence ID" value="QNR83030.1"/>
    <property type="molecule type" value="Genomic_DNA"/>
</dbReference>